<dbReference type="Gene3D" id="1.25.40.10">
    <property type="entry name" value="Tetratricopeptide repeat domain"/>
    <property type="match status" value="2"/>
</dbReference>
<dbReference type="EMBL" id="BAABHK010000020">
    <property type="protein sequence ID" value="GAA4637690.1"/>
    <property type="molecule type" value="Genomic_DNA"/>
</dbReference>
<dbReference type="CDD" id="cd15831">
    <property type="entry name" value="BTAD"/>
    <property type="match status" value="1"/>
</dbReference>
<comment type="caution">
    <text evidence="6">The sequence shown here is derived from an EMBL/GenBank/DDBJ whole genome shotgun (WGS) entry which is preliminary data.</text>
</comment>
<dbReference type="RefSeq" id="WP_345440858.1">
    <property type="nucleotide sequence ID" value="NZ_BAABHK010000020.1"/>
</dbReference>
<dbReference type="PROSITE" id="PS51755">
    <property type="entry name" value="OMPR_PHOB"/>
    <property type="match status" value="1"/>
</dbReference>
<evidence type="ECO:0000256" key="1">
    <source>
        <dbReference type="ARBA" id="ARBA00005820"/>
    </source>
</evidence>
<reference evidence="7" key="1">
    <citation type="journal article" date="2019" name="Int. J. Syst. Evol. Microbiol.">
        <title>The Global Catalogue of Microorganisms (GCM) 10K type strain sequencing project: providing services to taxonomists for standard genome sequencing and annotation.</title>
        <authorList>
            <consortium name="The Broad Institute Genomics Platform"/>
            <consortium name="The Broad Institute Genome Sequencing Center for Infectious Disease"/>
            <person name="Wu L."/>
            <person name="Ma J."/>
        </authorList>
    </citation>
    <scope>NUCLEOTIDE SEQUENCE [LARGE SCALE GENOMIC DNA]</scope>
    <source>
        <strain evidence="7">JCM 17939</strain>
    </source>
</reference>
<feature type="domain" description="OmpR/PhoB-type" evidence="5">
    <location>
        <begin position="1"/>
        <end position="90"/>
    </location>
</feature>
<keyword evidence="7" id="KW-1185">Reference proteome</keyword>
<dbReference type="InterPro" id="IPR001867">
    <property type="entry name" value="OmpR/PhoB-type_DNA-bd"/>
</dbReference>
<evidence type="ECO:0000313" key="6">
    <source>
        <dbReference type="EMBL" id="GAA4637690.1"/>
    </source>
</evidence>
<dbReference type="InterPro" id="IPR005158">
    <property type="entry name" value="BTAD"/>
</dbReference>
<dbReference type="PRINTS" id="PR00364">
    <property type="entry name" value="DISEASERSIST"/>
</dbReference>
<dbReference type="InterPro" id="IPR002182">
    <property type="entry name" value="NB-ARC"/>
</dbReference>
<protein>
    <submittedName>
        <fullName evidence="6">BTAD domain-containing putative transcriptional regulator</fullName>
    </submittedName>
</protein>
<proteinExistence type="inferred from homology"/>
<dbReference type="SMART" id="SM01043">
    <property type="entry name" value="BTAD"/>
    <property type="match status" value="1"/>
</dbReference>
<keyword evidence="2 3" id="KW-0238">DNA-binding</keyword>
<evidence type="ECO:0000256" key="4">
    <source>
        <dbReference type="SAM" id="MobiDB-lite"/>
    </source>
</evidence>
<organism evidence="6 7">
    <name type="scientific">Actinoallomurus vinaceus</name>
    <dbReference type="NCBI Taxonomy" id="1080074"/>
    <lineage>
        <taxon>Bacteria</taxon>
        <taxon>Bacillati</taxon>
        <taxon>Actinomycetota</taxon>
        <taxon>Actinomycetes</taxon>
        <taxon>Streptosporangiales</taxon>
        <taxon>Thermomonosporaceae</taxon>
        <taxon>Actinoallomurus</taxon>
    </lineage>
</organism>
<dbReference type="Gene3D" id="1.10.10.10">
    <property type="entry name" value="Winged helix-like DNA-binding domain superfamily/Winged helix DNA-binding domain"/>
    <property type="match status" value="1"/>
</dbReference>
<dbReference type="Gene3D" id="3.40.50.300">
    <property type="entry name" value="P-loop containing nucleotide triphosphate hydrolases"/>
    <property type="match status" value="1"/>
</dbReference>
<evidence type="ECO:0000256" key="3">
    <source>
        <dbReference type="PROSITE-ProRule" id="PRU01091"/>
    </source>
</evidence>
<dbReference type="SMART" id="SM00862">
    <property type="entry name" value="Trans_reg_C"/>
    <property type="match status" value="1"/>
</dbReference>
<dbReference type="PANTHER" id="PTHR47691:SF3">
    <property type="entry name" value="HTH-TYPE TRANSCRIPTIONAL REGULATOR RV0890C-RELATED"/>
    <property type="match status" value="1"/>
</dbReference>
<dbReference type="SUPFAM" id="SSF48452">
    <property type="entry name" value="TPR-like"/>
    <property type="match status" value="2"/>
</dbReference>
<evidence type="ECO:0000313" key="7">
    <source>
        <dbReference type="Proteomes" id="UP001501442"/>
    </source>
</evidence>
<evidence type="ECO:0000259" key="5">
    <source>
        <dbReference type="PROSITE" id="PS51755"/>
    </source>
</evidence>
<dbReference type="InterPro" id="IPR036388">
    <property type="entry name" value="WH-like_DNA-bd_sf"/>
</dbReference>
<dbReference type="Pfam" id="PF25872">
    <property type="entry name" value="HTH_77"/>
    <property type="match status" value="1"/>
</dbReference>
<feature type="DNA-binding region" description="OmpR/PhoB-type" evidence="3">
    <location>
        <begin position="1"/>
        <end position="90"/>
    </location>
</feature>
<dbReference type="InterPro" id="IPR011990">
    <property type="entry name" value="TPR-like_helical_dom_sf"/>
</dbReference>
<dbReference type="SUPFAM" id="SSF52540">
    <property type="entry name" value="P-loop containing nucleoside triphosphate hydrolases"/>
    <property type="match status" value="1"/>
</dbReference>
<comment type="similarity">
    <text evidence="1">Belongs to the AfsR/DnrI/RedD regulatory family.</text>
</comment>
<name>A0ABP8UQJ5_9ACTN</name>
<gene>
    <name evidence="6" type="ORF">GCM10023196_092510</name>
</gene>
<dbReference type="PANTHER" id="PTHR47691">
    <property type="entry name" value="REGULATOR-RELATED"/>
    <property type="match status" value="1"/>
</dbReference>
<feature type="region of interest" description="Disordered" evidence="4">
    <location>
        <begin position="243"/>
        <end position="273"/>
    </location>
</feature>
<accession>A0ABP8UQJ5</accession>
<dbReference type="InterPro" id="IPR027417">
    <property type="entry name" value="P-loop_NTPase"/>
</dbReference>
<dbReference type="Proteomes" id="UP001501442">
    <property type="component" value="Unassembled WGS sequence"/>
</dbReference>
<dbReference type="Pfam" id="PF00931">
    <property type="entry name" value="NB-ARC"/>
    <property type="match status" value="1"/>
</dbReference>
<feature type="compositionally biased region" description="Basic and acidic residues" evidence="4">
    <location>
        <begin position="256"/>
        <end position="270"/>
    </location>
</feature>
<dbReference type="InterPro" id="IPR058852">
    <property type="entry name" value="HTH_77"/>
</dbReference>
<dbReference type="InterPro" id="IPR016032">
    <property type="entry name" value="Sig_transdc_resp-reg_C-effctor"/>
</dbReference>
<dbReference type="Pfam" id="PF03704">
    <property type="entry name" value="BTAD"/>
    <property type="match status" value="1"/>
</dbReference>
<evidence type="ECO:0000256" key="2">
    <source>
        <dbReference type="ARBA" id="ARBA00023125"/>
    </source>
</evidence>
<sequence>MRIAMLGPLDVRDGTGRPLEIGGSRLRALLVRLALETGRTVPVERLIEDLWEGTAPAGAVNALQALVSRLRGVGGRDAVVSTPGGYRLTADPAGVDTVAFERLVTAARAEGDPARRAELLREALGLWRGPALADVADMAFAAGPITRLEELRVSALEDRVDAELALGDGAGLVPELEELAVRHPLRERLCGQLMRALCTAGRRADALALYEQTRRELADALGVDPSPQLAAVHLAILRGETGEPVHGGPLAPVKRTARDASPDGRPDRPKGRLPAQLTSFVGRDRELDRVGELLAGSRLVTLTGPGGAGKTRLAIEAATRAISAAPDGVWFVPLAPVRDAADVPQAVVVAMGIAEPVRLIDAKEIVWPLDRLVDVLADKRLLLVLDNCEHLVEATARLADRVLAAAPGVRILITSREPLGITGESLCPVPSLPLPPADAGVETALTHDAIRLFAERAAAVRPGFTVDAETVGPVVQVCRALDGIPLAIELAAARLRALTPAQVAARLDDRFRLLTVGSRTALPQHRTLRAIVDWSWELLGDAERRVLRRLSVFTGGVTPEAADQVLGDDVIDLIASLVDKSLVVAEGDTEVRYRLLETVRAYAAERLAEAGEEKSLKDAHAAYFLDLAERAEPELRRRDQLHWTARLSAERDNCNAALRHAVDTRDVPTAVRLVGALVWLWVVRDLEAEAGGWAEEVWAITDGRAPEGAEEAYAICAFTAALVREMSRSDGPRAEALRVALAEAASYVPDRPAHPVLALGRPLTALFGGDVEGCLRGLRAIADHPDPWTRAVVRTFRAYLAANRGAVDECHAEAAEAYAGFRELGERWGMVSCLGILAEVALSRDRPGEAIPALREAYGYAAEGISPDQGAMLLVQLGRAYGQAGDVERARAELRQAVRAGERIGEHGLIAYGHVWLSELARRAGDLREARNLLERAHAAIEPRKARVDMGTSAATTFGRLGCLAEQEGDLEASARWHAEALAMLVDIGRLPIDQTVGPIVEGIAALAAARGEHARAAELLGCAHALQGFVSPWSLEHDRARAAALAALGADAFEAAYARGRRITREQALTLTP</sequence>
<dbReference type="SUPFAM" id="SSF46894">
    <property type="entry name" value="C-terminal effector domain of the bipartite response regulators"/>
    <property type="match status" value="1"/>
</dbReference>